<gene>
    <name evidence="1" type="ORF">HY57_11800</name>
</gene>
<dbReference type="OrthoDB" id="5958689at2"/>
<name>A0A075K2G1_9GAMM</name>
<keyword evidence="2" id="KW-1185">Reference proteome</keyword>
<evidence type="ECO:0000313" key="1">
    <source>
        <dbReference type="EMBL" id="AIF47897.1"/>
    </source>
</evidence>
<dbReference type="AlphaFoldDB" id="A0A075K2G1"/>
<proteinExistence type="predicted"/>
<dbReference type="Proteomes" id="UP000027987">
    <property type="component" value="Chromosome"/>
</dbReference>
<dbReference type="EMBL" id="CP008884">
    <property type="protein sequence ID" value="AIF47897.1"/>
    <property type="molecule type" value="Genomic_DNA"/>
</dbReference>
<protein>
    <submittedName>
        <fullName evidence="1">Uncharacterized protein</fullName>
    </submittedName>
</protein>
<dbReference type="KEGG" id="dja:HY57_11800"/>
<organism evidence="1 2">
    <name type="scientific">Dyella japonica A8</name>
    <dbReference type="NCBI Taxonomy" id="1217721"/>
    <lineage>
        <taxon>Bacteria</taxon>
        <taxon>Pseudomonadati</taxon>
        <taxon>Pseudomonadota</taxon>
        <taxon>Gammaproteobacteria</taxon>
        <taxon>Lysobacterales</taxon>
        <taxon>Rhodanobacteraceae</taxon>
        <taxon>Dyella</taxon>
    </lineage>
</organism>
<sequence length="78" mass="8568">MVTYSLKQCADGSWSVCRLGFSLFSDLRLGAAIKLAREVARDEHLRSGRSVCVEMPGVENAIRLAQYARPAKALERAA</sequence>
<evidence type="ECO:0000313" key="2">
    <source>
        <dbReference type="Proteomes" id="UP000027987"/>
    </source>
</evidence>
<dbReference type="RefSeq" id="WP_019464927.1">
    <property type="nucleotide sequence ID" value="NZ_ALOY01000142.1"/>
</dbReference>
<accession>A0A075K2G1</accession>
<dbReference type="HOGENOM" id="CLU_191530_0_0_6"/>
<reference evidence="1 2" key="1">
    <citation type="submission" date="2014-07" db="EMBL/GenBank/DDBJ databases">
        <title>Complete Genome Sequence of Dyella japonica Strain A8 Isolated from Malaysian Tropical Soil.</title>
        <authorList>
            <person name="Hui R.K.H."/>
            <person name="Chen J.-W."/>
            <person name="Chan K.-G."/>
            <person name="Leung F.C.C."/>
        </authorList>
    </citation>
    <scope>NUCLEOTIDE SEQUENCE [LARGE SCALE GENOMIC DNA]</scope>
    <source>
        <strain evidence="1 2">A8</strain>
    </source>
</reference>
<dbReference type="PATRIC" id="fig|1217721.7.peg.2433"/>